<sequence>WVTNNDLILTSDAKQLWTFHLARWQKDNSSDLCWVTTIANHPQPVSQTVLDNLSHSQHRPLLIHVGLQLLLIHSSTKKHWNFCKADRELYSTATHWNESRCIPIEEPHQHFQRAIFKAASVSIPRGCRPVFTPCLNEECKALLEEYEASGDPVIAYHLIESLDYARLSHLEENNKKLNFTHYRQKCWSLIRQLRGAQKSTVQAQSAVSPNAVASHLLQMAKGTPTSRQVKCETSDGSTAAKRQPRGIQGIRAQLGVMQRNILPEFLKHLRPKAKIWLITFYTKIMQEKKIPVVLHQANVIAIPKPGKDTNRTASYCPVSLLSVCFKLLECLILQRINLVLENSIIVDQSVATLGSQNSLTFPPRQKILDSHGQQMQLLEKMSERTCSVLSPSLFNVYINDLPVTKSHKFIYADDICLRTQGHTFNDVECVLNKDKETMVEYLTRWLLQQCVTKTVSSVFHLHSAKANQELNIYFKGGRIKHNPSVYLGVTLDRSLIYHEHLNMTAAKVSTQNNLLSKLAVGVQGLRHST</sequence>
<dbReference type="PANTHER" id="PTHR36688:SF2">
    <property type="entry name" value="ENDONUCLEASE_EXONUCLEASE_PHOSPHATASE DOMAIN-CONTAINING PROTEIN"/>
    <property type="match status" value="1"/>
</dbReference>
<dbReference type="PANTHER" id="PTHR36688">
    <property type="entry name" value="ENDO/EXONUCLEASE/PHOSPHATASE DOMAIN-CONTAINING PROTEIN"/>
    <property type="match status" value="1"/>
</dbReference>
<dbReference type="HOGENOM" id="CLU_515427_0_0_1"/>
<dbReference type="OMA" id="NIANEEC"/>
<evidence type="ECO:0008006" key="3">
    <source>
        <dbReference type="Google" id="ProtNLM"/>
    </source>
</evidence>
<protein>
    <recommendedName>
        <fullName evidence="3">Reverse transcriptase domain-containing protein</fullName>
    </recommendedName>
</protein>
<proteinExistence type="predicted"/>
<dbReference type="InterPro" id="IPR052560">
    <property type="entry name" value="RdDP_mobile_element"/>
</dbReference>
<dbReference type="eggNOG" id="KOG1075">
    <property type="taxonomic scope" value="Eukaryota"/>
</dbReference>
<accession>W5MWL4</accession>
<dbReference type="GeneTree" id="ENSGT00940000163483"/>
<reference evidence="2" key="1">
    <citation type="submission" date="2011-12" db="EMBL/GenBank/DDBJ databases">
        <title>The Draft Genome of Lepisosteus oculatus.</title>
        <authorList>
            <consortium name="The Broad Institute Genome Assembly &amp; Analysis Group"/>
            <consortium name="Computational R&amp;D Group"/>
            <consortium name="and Sequencing Platform"/>
            <person name="Di Palma F."/>
            <person name="Alfoldi J."/>
            <person name="Johnson J."/>
            <person name="Berlin A."/>
            <person name="Gnerre S."/>
            <person name="Jaffe D."/>
            <person name="MacCallum I."/>
            <person name="Young S."/>
            <person name="Walker B.J."/>
            <person name="Lander E.S."/>
            <person name="Lindblad-Toh K."/>
        </authorList>
    </citation>
    <scope>NUCLEOTIDE SEQUENCE [LARGE SCALE GENOMIC DNA]</scope>
</reference>
<keyword evidence="2" id="KW-1185">Reference proteome</keyword>
<evidence type="ECO:0000313" key="2">
    <source>
        <dbReference type="Proteomes" id="UP000018468"/>
    </source>
</evidence>
<dbReference type="EMBL" id="AHAT01017520">
    <property type="status" value="NOT_ANNOTATED_CDS"/>
    <property type="molecule type" value="Genomic_DNA"/>
</dbReference>
<dbReference type="STRING" id="7918.ENSLOCP00000012773"/>
<dbReference type="InParanoid" id="W5MWL4"/>
<dbReference type="Proteomes" id="UP000018468">
    <property type="component" value="Linkage group LG9"/>
</dbReference>
<reference evidence="1" key="3">
    <citation type="submission" date="2025-09" db="UniProtKB">
        <authorList>
            <consortium name="Ensembl"/>
        </authorList>
    </citation>
    <scope>IDENTIFICATION</scope>
</reference>
<name>W5MWL4_LEPOC</name>
<dbReference type="Ensembl" id="ENSLOCT00000012797.1">
    <property type="protein sequence ID" value="ENSLOCP00000012773.1"/>
    <property type="gene ID" value="ENSLOCG00000010417.1"/>
</dbReference>
<dbReference type="AlphaFoldDB" id="W5MWL4"/>
<organism evidence="1 2">
    <name type="scientific">Lepisosteus oculatus</name>
    <name type="common">Spotted gar</name>
    <dbReference type="NCBI Taxonomy" id="7918"/>
    <lineage>
        <taxon>Eukaryota</taxon>
        <taxon>Metazoa</taxon>
        <taxon>Chordata</taxon>
        <taxon>Craniata</taxon>
        <taxon>Vertebrata</taxon>
        <taxon>Euteleostomi</taxon>
        <taxon>Actinopterygii</taxon>
        <taxon>Neopterygii</taxon>
        <taxon>Holostei</taxon>
        <taxon>Semionotiformes</taxon>
        <taxon>Lepisosteidae</taxon>
        <taxon>Lepisosteus</taxon>
    </lineage>
</organism>
<reference evidence="1" key="2">
    <citation type="submission" date="2025-08" db="UniProtKB">
        <authorList>
            <consortium name="Ensembl"/>
        </authorList>
    </citation>
    <scope>IDENTIFICATION</scope>
</reference>
<evidence type="ECO:0000313" key="1">
    <source>
        <dbReference type="Ensembl" id="ENSLOCP00000012773.1"/>
    </source>
</evidence>